<evidence type="ECO:0000259" key="2">
    <source>
        <dbReference type="Pfam" id="PF13200"/>
    </source>
</evidence>
<dbReference type="RefSeq" id="WP_074791161.1">
    <property type="nucleotide sequence ID" value="NZ_FNZX01000010.1"/>
</dbReference>
<keyword evidence="1" id="KW-1133">Transmembrane helix</keyword>
<gene>
    <name evidence="3" type="ORF">SAMN02910377_01792</name>
</gene>
<keyword evidence="4" id="KW-1185">Reference proteome</keyword>
<evidence type="ECO:0000313" key="4">
    <source>
        <dbReference type="Proteomes" id="UP000182321"/>
    </source>
</evidence>
<keyword evidence="1" id="KW-0812">Transmembrane</keyword>
<keyword evidence="1" id="KW-0472">Membrane</keyword>
<dbReference type="InterPro" id="IPR025275">
    <property type="entry name" value="DUF4015"/>
</dbReference>
<dbReference type="SUPFAM" id="SSF51445">
    <property type="entry name" value="(Trans)glycosidases"/>
    <property type="match status" value="1"/>
</dbReference>
<feature type="domain" description="DUF4015" evidence="2">
    <location>
        <begin position="63"/>
        <end position="380"/>
    </location>
</feature>
<organism evidence="3 4">
    <name type="scientific">Pseudobutyrivibrio ruminis</name>
    <dbReference type="NCBI Taxonomy" id="46206"/>
    <lineage>
        <taxon>Bacteria</taxon>
        <taxon>Bacillati</taxon>
        <taxon>Bacillota</taxon>
        <taxon>Clostridia</taxon>
        <taxon>Lachnospirales</taxon>
        <taxon>Lachnospiraceae</taxon>
        <taxon>Pseudobutyrivibrio</taxon>
    </lineage>
</organism>
<name>A0A1H7JSA9_9FIRM</name>
<accession>A0A1H7JSA9</accession>
<dbReference type="EMBL" id="FNZX01000010">
    <property type="protein sequence ID" value="SEK77284.1"/>
    <property type="molecule type" value="Genomic_DNA"/>
</dbReference>
<dbReference type="AlphaFoldDB" id="A0A1H7JSA9"/>
<reference evidence="4" key="1">
    <citation type="submission" date="2016-10" db="EMBL/GenBank/DDBJ databases">
        <authorList>
            <person name="Varghese N."/>
        </authorList>
    </citation>
    <scope>NUCLEOTIDE SEQUENCE [LARGE SCALE GENOMIC DNA]</scope>
    <source>
        <strain evidence="4">ACV-9</strain>
    </source>
</reference>
<feature type="transmembrane region" description="Helical" evidence="1">
    <location>
        <begin position="7"/>
        <end position="27"/>
    </location>
</feature>
<evidence type="ECO:0000313" key="3">
    <source>
        <dbReference type="EMBL" id="SEK77284.1"/>
    </source>
</evidence>
<dbReference type="InterPro" id="IPR017853">
    <property type="entry name" value="GH"/>
</dbReference>
<sequence>MKYIKRYLPLAIAFGISAAILVAVLIISSVSKATVIKEHSDDNGSAPSISPDEHSFSHPKVHGIYVTAPTAGTEKMDELIDLINSTDLNAVVLDIKEDSGNISFYLGNPDTDETKACIPYIKDIKVLLQTLHDNDIYVIGRISCFKDPVLAEAHPELALLDSTGEPVVDSMGNAWVNPCKQEVWDYVTDIAVDCALLGFDEIQLDYVRFPVGQNSEDAVYGVASDDESRQEYINSFLSQITSAVHEKAFTPVSANVFGTIITSDVDAKHIGQSYTDFASTVDCISPMIYPSHYAAGDFGLDVPDANPYDTIFAALSGSADALASIPDENKSTVRPWLQAFTAENVEGHIEYDKAAIDNEIQAVYDAGYDEWILWNSKSDYSVLSE</sequence>
<protein>
    <recommendedName>
        <fullName evidence="2">DUF4015 domain-containing protein</fullName>
    </recommendedName>
</protein>
<evidence type="ECO:0000256" key="1">
    <source>
        <dbReference type="SAM" id="Phobius"/>
    </source>
</evidence>
<dbReference type="Gene3D" id="3.20.20.80">
    <property type="entry name" value="Glycosidases"/>
    <property type="match status" value="1"/>
</dbReference>
<dbReference type="Proteomes" id="UP000182321">
    <property type="component" value="Unassembled WGS sequence"/>
</dbReference>
<dbReference type="Pfam" id="PF13200">
    <property type="entry name" value="DUF4015"/>
    <property type="match status" value="1"/>
</dbReference>
<proteinExistence type="predicted"/>